<sequence length="141" mass="15731">MPDYAPHGNYEIALDPRYDHVIRVAASGSVNIEMLRIHNDRTNEIVEGFRGRPYGMVCDFNGGMIMTPDAEDAWIRSAASRVARGWSAVAYHFDDTADYRSMVRAQVTRVFDSIGVPWFEAADETSALAWVLEQLGQSTGT</sequence>
<dbReference type="Proteomes" id="UP001060336">
    <property type="component" value="Chromosome"/>
</dbReference>
<dbReference type="AlphaFoldDB" id="A0A9J7AL93"/>
<dbReference type="RefSeq" id="WP_257766756.1">
    <property type="nucleotide sequence ID" value="NZ_CP102480.1"/>
</dbReference>
<gene>
    <name evidence="1" type="ORF">NUH88_12565</name>
</gene>
<evidence type="ECO:0000313" key="1">
    <source>
        <dbReference type="EMBL" id="UUX48248.1"/>
    </source>
</evidence>
<organism evidence="1 2">
    <name type="scientific">Nisaea acidiphila</name>
    <dbReference type="NCBI Taxonomy" id="1862145"/>
    <lineage>
        <taxon>Bacteria</taxon>
        <taxon>Pseudomonadati</taxon>
        <taxon>Pseudomonadota</taxon>
        <taxon>Alphaproteobacteria</taxon>
        <taxon>Rhodospirillales</taxon>
        <taxon>Thalassobaculaceae</taxon>
        <taxon>Nisaea</taxon>
    </lineage>
</organism>
<evidence type="ECO:0000313" key="2">
    <source>
        <dbReference type="Proteomes" id="UP001060336"/>
    </source>
</evidence>
<dbReference type="KEGG" id="naci:NUH88_12565"/>
<name>A0A9J7AL93_9PROT</name>
<dbReference type="EMBL" id="CP102480">
    <property type="protein sequence ID" value="UUX48248.1"/>
    <property type="molecule type" value="Genomic_DNA"/>
</dbReference>
<accession>A0A9J7AL93</accession>
<keyword evidence="2" id="KW-1185">Reference proteome</keyword>
<proteinExistence type="predicted"/>
<reference evidence="1" key="1">
    <citation type="submission" date="2022-08" db="EMBL/GenBank/DDBJ databases">
        <title>Nisaea acidiphila sp. nov., isolated from a marine algal debris and emended description of the genus Nisaea Urios et al. 2008.</title>
        <authorList>
            <person name="Kwon K."/>
        </authorList>
    </citation>
    <scope>NUCLEOTIDE SEQUENCE</scope>
    <source>
        <strain evidence="1">MEBiC11861</strain>
    </source>
</reference>
<protein>
    <submittedName>
        <fullName evidence="1">Uncharacterized protein</fullName>
    </submittedName>
</protein>